<keyword evidence="2" id="KW-1185">Reference proteome</keyword>
<reference evidence="1 2" key="1">
    <citation type="submission" date="2017-10" db="EMBL/GenBank/DDBJ databases">
        <title>Resolving the taxonomy of Roseburia spp., Eubacterium rectale and Agathobacter spp. through phylogenomic analysis.</title>
        <authorList>
            <person name="Sheridan P.O."/>
            <person name="Walker A.W."/>
            <person name="Duncan S.H."/>
            <person name="Scott K.P."/>
            <person name="Toole P.W.O."/>
            <person name="Luis P."/>
            <person name="Flint H.J."/>
        </authorList>
    </citation>
    <scope>NUCLEOTIDE SEQUENCE [LARGE SCALE GENOMIC DNA]</scope>
    <source>
        <strain evidence="1 2">JK623</strain>
    </source>
</reference>
<dbReference type="Pfam" id="PF05521">
    <property type="entry name" value="Phage_HCP"/>
    <property type="match status" value="1"/>
</dbReference>
<name>A0A2G3E1H4_9FIRM</name>
<dbReference type="NCBIfam" id="TIGR01563">
    <property type="entry name" value="gp16_SPP1"/>
    <property type="match status" value="1"/>
</dbReference>
<comment type="caution">
    <text evidence="1">The sequence shown here is derived from an EMBL/GenBank/DDBJ whole genome shotgun (WGS) entry which is preliminary data.</text>
</comment>
<evidence type="ECO:0000313" key="2">
    <source>
        <dbReference type="Proteomes" id="UP000224563"/>
    </source>
</evidence>
<dbReference type="InterPro" id="IPR038666">
    <property type="entry name" value="SSP1_head-tail_sf"/>
</dbReference>
<dbReference type="RefSeq" id="WP_099386427.1">
    <property type="nucleotide sequence ID" value="NZ_JANSWH010000072.1"/>
</dbReference>
<gene>
    <name evidence="1" type="ORF">CSX02_08965</name>
</gene>
<dbReference type="Gene3D" id="2.40.10.270">
    <property type="entry name" value="Bacteriophage SPP1 head-tail adaptor protein"/>
    <property type="match status" value="1"/>
</dbReference>
<protein>
    <submittedName>
        <fullName evidence="1">Head-tail adaptor protein</fullName>
    </submittedName>
</protein>
<accession>A0A2G3E1H4</accession>
<evidence type="ECO:0000313" key="1">
    <source>
        <dbReference type="EMBL" id="PHU37136.1"/>
    </source>
</evidence>
<reference evidence="1 2" key="2">
    <citation type="submission" date="2017-10" db="EMBL/GenBank/DDBJ databases">
        <authorList>
            <person name="Banno H."/>
            <person name="Chua N.-H."/>
        </authorList>
    </citation>
    <scope>NUCLEOTIDE SEQUENCE [LARGE SCALE GENOMIC DNA]</scope>
    <source>
        <strain evidence="1 2">JK623</strain>
    </source>
</reference>
<dbReference type="Proteomes" id="UP000224563">
    <property type="component" value="Unassembled WGS sequence"/>
</dbReference>
<sequence length="113" mass="12843">MNVAALRSKVTFQKNETVTDKYGNHKNAWTDYYTCFATIGGEGLASSKEEQVAGTTVEDFSMTVTVRYCSKAAAVTSTGFRVMFLGEIYNIENIDHMNFRKKSLKFTCRKERR</sequence>
<dbReference type="EMBL" id="PDYG01000074">
    <property type="protein sequence ID" value="PHU37136.1"/>
    <property type="molecule type" value="Genomic_DNA"/>
</dbReference>
<organism evidence="1 2">
    <name type="scientific">Agathobacter ruminis</name>
    <dbReference type="NCBI Taxonomy" id="1712665"/>
    <lineage>
        <taxon>Bacteria</taxon>
        <taxon>Bacillati</taxon>
        <taxon>Bacillota</taxon>
        <taxon>Clostridia</taxon>
        <taxon>Lachnospirales</taxon>
        <taxon>Lachnospiraceae</taxon>
        <taxon>Agathobacter</taxon>
    </lineage>
</organism>
<proteinExistence type="predicted"/>
<dbReference type="AlphaFoldDB" id="A0A2G3E1H4"/>
<dbReference type="InterPro" id="IPR008767">
    <property type="entry name" value="Phage_SPP1_head-tail_adaptor"/>
</dbReference>